<dbReference type="EMBL" id="PIPW01000002">
    <property type="protein sequence ID" value="RUO53022.1"/>
    <property type="molecule type" value="Genomic_DNA"/>
</dbReference>
<dbReference type="InterPro" id="IPR007443">
    <property type="entry name" value="LpoA"/>
</dbReference>
<proteinExistence type="predicted"/>
<dbReference type="SUPFAM" id="SSF53822">
    <property type="entry name" value="Periplasmic binding protein-like I"/>
    <property type="match status" value="1"/>
</dbReference>
<dbReference type="Gene3D" id="3.40.50.2300">
    <property type="match status" value="2"/>
</dbReference>
<dbReference type="GO" id="GO:0030234">
    <property type="term" value="F:enzyme regulator activity"/>
    <property type="evidence" value="ECO:0007669"/>
    <property type="project" value="TreeGrafter"/>
</dbReference>
<keyword evidence="1" id="KW-0472">Membrane</keyword>
<dbReference type="PANTHER" id="PTHR38038:SF1">
    <property type="entry name" value="PENICILLIN-BINDING PROTEIN ACTIVATOR LPOA"/>
    <property type="match status" value="1"/>
</dbReference>
<dbReference type="PANTHER" id="PTHR38038">
    <property type="entry name" value="PENICILLIN-BINDING PROTEIN ACTIVATOR LPOA"/>
    <property type="match status" value="1"/>
</dbReference>
<keyword evidence="3" id="KW-1185">Reference proteome</keyword>
<gene>
    <name evidence="2" type="ORF">CWI69_08320</name>
</gene>
<dbReference type="CDD" id="cd06339">
    <property type="entry name" value="PBP1_YraM_LppC_lipoprotein-like"/>
    <property type="match status" value="1"/>
</dbReference>
<name>A0A432XWB3_9GAMM</name>
<dbReference type="GO" id="GO:0031241">
    <property type="term" value="C:periplasmic side of cell outer membrane"/>
    <property type="evidence" value="ECO:0007669"/>
    <property type="project" value="TreeGrafter"/>
</dbReference>
<protein>
    <recommendedName>
        <fullName evidence="4">Penicillin-binding protein activator</fullName>
    </recommendedName>
</protein>
<dbReference type="GO" id="GO:0009252">
    <property type="term" value="P:peptidoglycan biosynthetic process"/>
    <property type="evidence" value="ECO:0007669"/>
    <property type="project" value="TreeGrafter"/>
</dbReference>
<organism evidence="2 3">
    <name type="scientific">Pseudidiomarina halophila</name>
    <dbReference type="NCBI Taxonomy" id="1449799"/>
    <lineage>
        <taxon>Bacteria</taxon>
        <taxon>Pseudomonadati</taxon>
        <taxon>Pseudomonadota</taxon>
        <taxon>Gammaproteobacteria</taxon>
        <taxon>Alteromonadales</taxon>
        <taxon>Idiomarinaceae</taxon>
        <taxon>Pseudidiomarina</taxon>
    </lineage>
</organism>
<sequence length="649" mass="72224">MLTPCKIRSVALCHCTARFIVCLCQTFTAEPSVSVKLVNFAIVPKKLALCIVVCSLVACASAPDRTDDSSTVEPQVPNFSEPEAAVSIQSLEQILAELERQPNEAAQRRYLLTQVQRLQSENQWQTSALLLSQLEPSVASLSPSQQRQYRLARLQWLASQGLLREAQEGLTELLAKDAQQGGEQQVDALRFARDLAWQLQRTQDTAQYQLNLLALGQAATEPEQSWLYLRSAQNPAALTARGADAEAWLSLLRAAHQQAEASDSSAVQGWQLRHPRHEANALASQLREQLQYAETDRHALVLLPLSGPFAEQGQAVLDGMVMALEDQQDLSITVRDSTTFDYANLGEELQKVQADTLIGPLLREQIGKIDNQILASTEVRWIALNTVDELMAQPDLWYALAPEMEIRQVAETLVERGVKHPLILAADSNRGQEAISVFRDYFLAKQPDGTVESGVYRTTDDMKTVVQDKLGVTASEARIWEVKITAGKILVDAQARSRDDIDAIFLPGPIEQNRLLKPFIDVNIAPFMTPIPVYATSASHIRGDQLSENDLDNVRFTEVPWLLPNHPQYPRLRELLQLRRHWNYNLARLAAFGHDAVLLTQNLTTMAALPGFRIAGLTGDLRRQPGGIKRELDWARYDGHIVKPAAVAD</sequence>
<evidence type="ECO:0000256" key="1">
    <source>
        <dbReference type="ARBA" id="ARBA00023136"/>
    </source>
</evidence>
<comment type="caution">
    <text evidence="2">The sequence shown here is derived from an EMBL/GenBank/DDBJ whole genome shotgun (WGS) entry which is preliminary data.</text>
</comment>
<dbReference type="AlphaFoldDB" id="A0A432XWB3"/>
<evidence type="ECO:0000313" key="2">
    <source>
        <dbReference type="EMBL" id="RUO53022.1"/>
    </source>
</evidence>
<accession>A0A432XWB3</accession>
<dbReference type="InterPro" id="IPR028082">
    <property type="entry name" value="Peripla_BP_I"/>
</dbReference>
<dbReference type="Pfam" id="PF04348">
    <property type="entry name" value="LppC"/>
    <property type="match status" value="1"/>
</dbReference>
<reference evidence="3" key="1">
    <citation type="journal article" date="2018" name="Front. Microbiol.">
        <title>Genome-Based Analysis Reveals the Taxonomy and Diversity of the Family Idiomarinaceae.</title>
        <authorList>
            <person name="Liu Y."/>
            <person name="Lai Q."/>
            <person name="Shao Z."/>
        </authorList>
    </citation>
    <scope>NUCLEOTIDE SEQUENCE [LARGE SCALE GENOMIC DNA]</scope>
    <source>
        <strain evidence="3">BH195</strain>
    </source>
</reference>
<evidence type="ECO:0000313" key="3">
    <source>
        <dbReference type="Proteomes" id="UP000287198"/>
    </source>
</evidence>
<dbReference type="Proteomes" id="UP000287198">
    <property type="component" value="Unassembled WGS sequence"/>
</dbReference>
<evidence type="ECO:0008006" key="4">
    <source>
        <dbReference type="Google" id="ProtNLM"/>
    </source>
</evidence>